<evidence type="ECO:0000313" key="4">
    <source>
        <dbReference type="Proteomes" id="UP000663829"/>
    </source>
</evidence>
<dbReference type="Proteomes" id="UP000681722">
    <property type="component" value="Unassembled WGS sequence"/>
</dbReference>
<dbReference type="SMART" id="SM00213">
    <property type="entry name" value="UBQ"/>
    <property type="match status" value="1"/>
</dbReference>
<gene>
    <name evidence="2" type="ORF">GPM918_LOCUS38945</name>
    <name evidence="3" type="ORF">SRO942_LOCUS39796</name>
</gene>
<dbReference type="PROSITE" id="PS50053">
    <property type="entry name" value="UBIQUITIN_2"/>
    <property type="match status" value="1"/>
</dbReference>
<dbReference type="EMBL" id="CAJOBC010092199">
    <property type="protein sequence ID" value="CAF4407349.1"/>
    <property type="molecule type" value="Genomic_DNA"/>
</dbReference>
<accession>A0A815WBT8</accession>
<dbReference type="PRINTS" id="PR00348">
    <property type="entry name" value="UBIQUITIN"/>
</dbReference>
<evidence type="ECO:0000259" key="1">
    <source>
        <dbReference type="PROSITE" id="PS50053"/>
    </source>
</evidence>
<dbReference type="InterPro" id="IPR000626">
    <property type="entry name" value="Ubiquitin-like_dom"/>
</dbReference>
<organism evidence="2 4">
    <name type="scientific">Didymodactylos carnosus</name>
    <dbReference type="NCBI Taxonomy" id="1234261"/>
    <lineage>
        <taxon>Eukaryota</taxon>
        <taxon>Metazoa</taxon>
        <taxon>Spiralia</taxon>
        <taxon>Gnathifera</taxon>
        <taxon>Rotifera</taxon>
        <taxon>Eurotatoria</taxon>
        <taxon>Bdelloidea</taxon>
        <taxon>Philodinida</taxon>
        <taxon>Philodinidae</taxon>
        <taxon>Didymodactylos</taxon>
    </lineage>
</organism>
<dbReference type="PROSITE" id="PS00299">
    <property type="entry name" value="UBIQUITIN_1"/>
    <property type="match status" value="1"/>
</dbReference>
<proteinExistence type="predicted"/>
<evidence type="ECO:0000313" key="3">
    <source>
        <dbReference type="EMBL" id="CAF4407349.1"/>
    </source>
</evidence>
<dbReference type="InterPro" id="IPR019954">
    <property type="entry name" value="Ubiquitin_CS"/>
</dbReference>
<feature type="domain" description="Ubiquitin-like" evidence="1">
    <location>
        <begin position="54"/>
        <end position="126"/>
    </location>
</feature>
<keyword evidence="4" id="KW-1185">Reference proteome</keyword>
<dbReference type="FunFam" id="3.10.20.90:FF:000160">
    <property type="entry name" value="Polyubiquitin-C"/>
    <property type="match status" value="1"/>
</dbReference>
<dbReference type="PANTHER" id="PTHR10666">
    <property type="entry name" value="UBIQUITIN"/>
    <property type="match status" value="1"/>
</dbReference>
<protein>
    <recommendedName>
        <fullName evidence="1">Ubiquitin-like domain-containing protein</fullName>
    </recommendedName>
</protein>
<dbReference type="AlphaFoldDB" id="A0A815WBT8"/>
<reference evidence="2" key="1">
    <citation type="submission" date="2021-02" db="EMBL/GenBank/DDBJ databases">
        <authorList>
            <person name="Nowell W R."/>
        </authorList>
    </citation>
    <scope>NUCLEOTIDE SEQUENCE</scope>
</reference>
<dbReference type="Proteomes" id="UP000663829">
    <property type="component" value="Unassembled WGS sequence"/>
</dbReference>
<dbReference type="InterPro" id="IPR029071">
    <property type="entry name" value="Ubiquitin-like_domsf"/>
</dbReference>
<name>A0A815WBT8_9BILA</name>
<dbReference type="SUPFAM" id="SSF54236">
    <property type="entry name" value="Ubiquitin-like"/>
    <property type="match status" value="1"/>
</dbReference>
<comment type="caution">
    <text evidence="2">The sequence shown here is derived from an EMBL/GenBank/DDBJ whole genome shotgun (WGS) entry which is preliminary data.</text>
</comment>
<dbReference type="Gene3D" id="3.10.20.90">
    <property type="entry name" value="Phosphatidylinositol 3-kinase Catalytic Subunit, Chain A, domain 1"/>
    <property type="match status" value="1"/>
</dbReference>
<dbReference type="Pfam" id="PF00240">
    <property type="entry name" value="ubiquitin"/>
    <property type="match status" value="1"/>
</dbReference>
<dbReference type="InterPro" id="IPR019956">
    <property type="entry name" value="Ubiquitin_dom"/>
</dbReference>
<dbReference type="EMBL" id="CAJNOQ010026542">
    <property type="protein sequence ID" value="CAF1546601.1"/>
    <property type="molecule type" value="Genomic_DNA"/>
</dbReference>
<sequence>MKKYKKDYIPKYLQQWIQIGTMNQNEISPLSEAELKSTVSNYANNYQFITYGTVTVTLTGKTIVIEVNAELDIEAVKGLIQDFEGIPPDQQRLIFAGKQLEDGRTLGQYNIQKESTLHLVLRYRGGMYHFTSGRQDFDNLPYNGATAVKNVLVFKFKDIRHAHRLSPSELQNSIFEAQSVLSALYRECKEAFIQDNIPHLKSIILPITADVDESSSDS</sequence>
<dbReference type="OrthoDB" id="10010538at2759"/>
<dbReference type="InterPro" id="IPR050158">
    <property type="entry name" value="Ubiquitin_ubiquitin-like"/>
</dbReference>
<evidence type="ECO:0000313" key="2">
    <source>
        <dbReference type="EMBL" id="CAF1546601.1"/>
    </source>
</evidence>